<evidence type="ECO:0000256" key="6">
    <source>
        <dbReference type="ARBA" id="ARBA00023002"/>
    </source>
</evidence>
<dbReference type="Gene3D" id="3.10.180.10">
    <property type="entry name" value="2,3-Dihydroxybiphenyl 1,2-Dioxygenase, domain 1"/>
    <property type="match status" value="1"/>
</dbReference>
<evidence type="ECO:0000256" key="2">
    <source>
        <dbReference type="ARBA" id="ARBA00008784"/>
    </source>
</evidence>
<evidence type="ECO:0000256" key="1">
    <source>
        <dbReference type="ARBA" id="ARBA00001954"/>
    </source>
</evidence>
<sequence length="182" mass="20657">VKRNVDMQTPVKPAKFAHFVLRVRDLEKSVDWYEKVLGMKIVHDAGHLAFLTYDDEHHRLALVKTPVETEIVRGSPGLDHVAYTLATLGELLGTYVRLKSLDIEPVWPVNHGLTTSLYYEDPDGNRVEFQVENFDSTEELNAFIRSSAFAENPIGLEFDPDRLLQRYCDGDSLQELRAQGSA</sequence>
<keyword evidence="3" id="KW-0479">Metal-binding</keyword>
<accession>A0A381Q5G9</accession>
<comment type="similarity">
    <text evidence="2">Belongs to the extradiol ring-cleavage dioxygenase family.</text>
</comment>
<reference evidence="9" key="1">
    <citation type="submission" date="2018-05" db="EMBL/GenBank/DDBJ databases">
        <authorList>
            <person name="Lanie J.A."/>
            <person name="Ng W.-L."/>
            <person name="Kazmierczak K.M."/>
            <person name="Andrzejewski T.M."/>
            <person name="Davidsen T.M."/>
            <person name="Wayne K.J."/>
            <person name="Tettelin H."/>
            <person name="Glass J.I."/>
            <person name="Rusch D."/>
            <person name="Podicherti R."/>
            <person name="Tsui H.-C.T."/>
            <person name="Winkler M.E."/>
        </authorList>
    </citation>
    <scope>NUCLEOTIDE SEQUENCE</scope>
</reference>
<name>A0A381Q5G9_9ZZZZ</name>
<dbReference type="GO" id="GO:0008198">
    <property type="term" value="F:ferrous iron binding"/>
    <property type="evidence" value="ECO:0007669"/>
    <property type="project" value="InterPro"/>
</dbReference>
<dbReference type="InterPro" id="IPR000486">
    <property type="entry name" value="Xdiol_ring_cleave_dOase_1/2"/>
</dbReference>
<dbReference type="AlphaFoldDB" id="A0A381Q5G9"/>
<dbReference type="Pfam" id="PF00903">
    <property type="entry name" value="Glyoxalase"/>
    <property type="match status" value="1"/>
</dbReference>
<protein>
    <recommendedName>
        <fullName evidence="8">VOC domain-containing protein</fullName>
    </recommendedName>
</protein>
<keyword evidence="4" id="KW-0058">Aromatic hydrocarbons catabolism</keyword>
<evidence type="ECO:0000313" key="9">
    <source>
        <dbReference type="EMBL" id="SUZ74596.1"/>
    </source>
</evidence>
<keyword evidence="6" id="KW-0560">Oxidoreductase</keyword>
<dbReference type="SUPFAM" id="SSF54593">
    <property type="entry name" value="Glyoxalase/Bleomycin resistance protein/Dihydroxybiphenyl dioxygenase"/>
    <property type="match status" value="1"/>
</dbReference>
<dbReference type="InterPro" id="IPR004360">
    <property type="entry name" value="Glyas_Fos-R_dOase_dom"/>
</dbReference>
<dbReference type="PANTHER" id="PTHR21366">
    <property type="entry name" value="GLYOXALASE FAMILY PROTEIN"/>
    <property type="match status" value="1"/>
</dbReference>
<dbReference type="InterPro" id="IPR029068">
    <property type="entry name" value="Glyas_Bleomycin-R_OHBP_Dase"/>
</dbReference>
<evidence type="ECO:0000256" key="5">
    <source>
        <dbReference type="ARBA" id="ARBA00022964"/>
    </source>
</evidence>
<proteinExistence type="inferred from homology"/>
<evidence type="ECO:0000256" key="7">
    <source>
        <dbReference type="ARBA" id="ARBA00023004"/>
    </source>
</evidence>
<evidence type="ECO:0000256" key="4">
    <source>
        <dbReference type="ARBA" id="ARBA00022797"/>
    </source>
</evidence>
<evidence type="ECO:0000259" key="8">
    <source>
        <dbReference type="PROSITE" id="PS51819"/>
    </source>
</evidence>
<dbReference type="EMBL" id="UINC01001216">
    <property type="protein sequence ID" value="SUZ74596.1"/>
    <property type="molecule type" value="Genomic_DNA"/>
</dbReference>
<feature type="non-terminal residue" evidence="9">
    <location>
        <position position="1"/>
    </location>
</feature>
<dbReference type="PROSITE" id="PS51819">
    <property type="entry name" value="VOC"/>
    <property type="match status" value="1"/>
</dbReference>
<evidence type="ECO:0000256" key="3">
    <source>
        <dbReference type="ARBA" id="ARBA00022723"/>
    </source>
</evidence>
<gene>
    <name evidence="9" type="ORF">METZ01_LOCUS27450</name>
</gene>
<feature type="domain" description="VOC" evidence="8">
    <location>
        <begin position="15"/>
        <end position="132"/>
    </location>
</feature>
<comment type="cofactor">
    <cofactor evidence="1">
        <name>Fe(2+)</name>
        <dbReference type="ChEBI" id="CHEBI:29033"/>
    </cofactor>
</comment>
<dbReference type="InterPro" id="IPR037523">
    <property type="entry name" value="VOC_core"/>
</dbReference>
<organism evidence="9">
    <name type="scientific">marine metagenome</name>
    <dbReference type="NCBI Taxonomy" id="408172"/>
    <lineage>
        <taxon>unclassified sequences</taxon>
        <taxon>metagenomes</taxon>
        <taxon>ecological metagenomes</taxon>
    </lineage>
</organism>
<dbReference type="GO" id="GO:0051213">
    <property type="term" value="F:dioxygenase activity"/>
    <property type="evidence" value="ECO:0007669"/>
    <property type="project" value="UniProtKB-KW"/>
</dbReference>
<dbReference type="PANTHER" id="PTHR21366:SF14">
    <property type="entry name" value="GLYOXALASE DOMAIN-CONTAINING PROTEIN 5"/>
    <property type="match status" value="1"/>
</dbReference>
<dbReference type="InterPro" id="IPR050383">
    <property type="entry name" value="GlyoxalaseI/FosfomycinResist"/>
</dbReference>
<dbReference type="PROSITE" id="PS00082">
    <property type="entry name" value="EXTRADIOL_DIOXYGENAS"/>
    <property type="match status" value="1"/>
</dbReference>
<keyword evidence="5" id="KW-0223">Dioxygenase</keyword>
<keyword evidence="7" id="KW-0408">Iron</keyword>